<dbReference type="PANTHER" id="PTHR32297:SF1">
    <property type="entry name" value="SODIUM CHANNEL MODIFIER 1"/>
    <property type="match status" value="1"/>
</dbReference>
<evidence type="ECO:0000313" key="3">
    <source>
        <dbReference type="EMBL" id="KAJ8450816.1"/>
    </source>
</evidence>
<dbReference type="PANTHER" id="PTHR32297">
    <property type="entry name" value="SODIUM CHANNEL MODIFIER 1"/>
    <property type="match status" value="1"/>
</dbReference>
<comment type="caution">
    <text evidence="3">The sequence shown here is derived from an EMBL/GenBank/DDBJ whole genome shotgun (WGS) entry which is preliminary data.</text>
</comment>
<accession>A0A9Q1KXW5</accession>
<dbReference type="GO" id="GO:0005634">
    <property type="term" value="C:nucleus"/>
    <property type="evidence" value="ECO:0007669"/>
    <property type="project" value="TreeGrafter"/>
</dbReference>
<reference evidence="3" key="1">
    <citation type="submission" date="2022-04" db="EMBL/GenBank/DDBJ databases">
        <title>Carnegiea gigantea Genome sequencing and assembly v2.</title>
        <authorList>
            <person name="Copetti D."/>
            <person name="Sanderson M.J."/>
            <person name="Burquez A."/>
            <person name="Wojciechowski M.F."/>
        </authorList>
    </citation>
    <scope>NUCLEOTIDE SEQUENCE</scope>
    <source>
        <strain evidence="3">SGP5-SGP5p</strain>
        <tissue evidence="3">Aerial part</tissue>
    </source>
</reference>
<feature type="compositionally biased region" description="Basic residues" evidence="1">
    <location>
        <begin position="1"/>
        <end position="11"/>
    </location>
</feature>
<dbReference type="Pfam" id="PF15805">
    <property type="entry name" value="SCNM1_acidic"/>
    <property type="match status" value="1"/>
</dbReference>
<dbReference type="OrthoDB" id="1924550at2759"/>
<proteinExistence type="predicted"/>
<feature type="compositionally biased region" description="Polar residues" evidence="1">
    <location>
        <begin position="96"/>
        <end position="113"/>
    </location>
</feature>
<dbReference type="InterPro" id="IPR031625">
    <property type="entry name" value="SCNM1_acidic"/>
</dbReference>
<protein>
    <recommendedName>
        <fullName evidence="2">Sodium channel modifier 1 acidic C-terminal domain-containing protein</fullName>
    </recommendedName>
</protein>
<dbReference type="Proteomes" id="UP001153076">
    <property type="component" value="Unassembled WGS sequence"/>
</dbReference>
<keyword evidence="4" id="KW-1185">Reference proteome</keyword>
<dbReference type="GO" id="GO:0008380">
    <property type="term" value="P:RNA splicing"/>
    <property type="evidence" value="ECO:0007669"/>
    <property type="project" value="InterPro"/>
</dbReference>
<evidence type="ECO:0000313" key="4">
    <source>
        <dbReference type="Proteomes" id="UP001153076"/>
    </source>
</evidence>
<feature type="region of interest" description="Disordered" evidence="1">
    <location>
        <begin position="26"/>
        <end position="65"/>
    </location>
</feature>
<name>A0A9Q1KXW5_9CARY</name>
<evidence type="ECO:0000256" key="1">
    <source>
        <dbReference type="SAM" id="MobiDB-lite"/>
    </source>
</evidence>
<organism evidence="3 4">
    <name type="scientific">Carnegiea gigantea</name>
    <dbReference type="NCBI Taxonomy" id="171969"/>
    <lineage>
        <taxon>Eukaryota</taxon>
        <taxon>Viridiplantae</taxon>
        <taxon>Streptophyta</taxon>
        <taxon>Embryophyta</taxon>
        <taxon>Tracheophyta</taxon>
        <taxon>Spermatophyta</taxon>
        <taxon>Magnoliopsida</taxon>
        <taxon>eudicotyledons</taxon>
        <taxon>Gunneridae</taxon>
        <taxon>Pentapetalae</taxon>
        <taxon>Caryophyllales</taxon>
        <taxon>Cactineae</taxon>
        <taxon>Cactaceae</taxon>
        <taxon>Cactoideae</taxon>
        <taxon>Echinocereeae</taxon>
        <taxon>Carnegiea</taxon>
    </lineage>
</organism>
<sequence length="164" mass="18480">MHSKGQRHRAALSRLKEKELQKQVEINKRVALSDDPTTSAIPSNRSQRSGLASKPLIEQTRKATSEILHPANAAQSIHPSLSFKPTMKTVSVHHASGQNCEVNSHHSAQTNLPAPSPQRDFGERREMELKFTCSGWKRDCHGKWYRDENVEFDSDEEDPNICLA</sequence>
<feature type="region of interest" description="Disordered" evidence="1">
    <location>
        <begin position="92"/>
        <end position="120"/>
    </location>
</feature>
<dbReference type="EMBL" id="JAKOGI010000012">
    <property type="protein sequence ID" value="KAJ8450816.1"/>
    <property type="molecule type" value="Genomic_DNA"/>
</dbReference>
<feature type="compositionally biased region" description="Polar residues" evidence="1">
    <location>
        <begin position="35"/>
        <end position="50"/>
    </location>
</feature>
<dbReference type="InterPro" id="IPR033570">
    <property type="entry name" value="SCNM1"/>
</dbReference>
<dbReference type="AlphaFoldDB" id="A0A9Q1KXW5"/>
<evidence type="ECO:0000259" key="2">
    <source>
        <dbReference type="Pfam" id="PF15805"/>
    </source>
</evidence>
<feature type="domain" description="Sodium channel modifier 1 acidic C-terminal" evidence="2">
    <location>
        <begin position="129"/>
        <end position="160"/>
    </location>
</feature>
<gene>
    <name evidence="3" type="ORF">Cgig2_032441</name>
</gene>
<feature type="region of interest" description="Disordered" evidence="1">
    <location>
        <begin position="1"/>
        <end position="20"/>
    </location>
</feature>